<protein>
    <submittedName>
        <fullName evidence="2">Uncharacterized protein</fullName>
    </submittedName>
</protein>
<dbReference type="EMBL" id="SNRW01009127">
    <property type="protein sequence ID" value="KAA6378463.1"/>
    <property type="molecule type" value="Genomic_DNA"/>
</dbReference>
<keyword evidence="1" id="KW-0812">Transmembrane</keyword>
<organism evidence="2 3">
    <name type="scientific">Streblomastix strix</name>
    <dbReference type="NCBI Taxonomy" id="222440"/>
    <lineage>
        <taxon>Eukaryota</taxon>
        <taxon>Metamonada</taxon>
        <taxon>Preaxostyla</taxon>
        <taxon>Oxymonadida</taxon>
        <taxon>Streblomastigidae</taxon>
        <taxon>Streblomastix</taxon>
    </lineage>
</organism>
<sequence>MGLCTCFYQKSKLNQIVKQDVILTLKLISKQVEGQVVDASKIKVTVANVFQVMKAKFVVVTQFIEVSTPTVSPAMALVTVAATGSVTNIIIVITIMSELFE</sequence>
<name>A0A5J4V7N9_9EUKA</name>
<comment type="caution">
    <text evidence="2">The sequence shown here is derived from an EMBL/GenBank/DDBJ whole genome shotgun (WGS) entry which is preliminary data.</text>
</comment>
<dbReference type="Proteomes" id="UP000324800">
    <property type="component" value="Unassembled WGS sequence"/>
</dbReference>
<reference evidence="2 3" key="1">
    <citation type="submission" date="2019-03" db="EMBL/GenBank/DDBJ databases">
        <title>Single cell metagenomics reveals metabolic interactions within the superorganism composed of flagellate Streblomastix strix and complex community of Bacteroidetes bacteria on its surface.</title>
        <authorList>
            <person name="Treitli S.C."/>
            <person name="Kolisko M."/>
            <person name="Husnik F."/>
            <person name="Keeling P."/>
            <person name="Hampl V."/>
        </authorList>
    </citation>
    <scope>NUCLEOTIDE SEQUENCE [LARGE SCALE GENOMIC DNA]</scope>
    <source>
        <strain evidence="2">ST1C</strain>
    </source>
</reference>
<evidence type="ECO:0000256" key="1">
    <source>
        <dbReference type="SAM" id="Phobius"/>
    </source>
</evidence>
<dbReference type="AlphaFoldDB" id="A0A5J4V7N9"/>
<keyword evidence="1" id="KW-1133">Transmembrane helix</keyword>
<gene>
    <name evidence="2" type="ORF">EZS28_026010</name>
</gene>
<evidence type="ECO:0000313" key="2">
    <source>
        <dbReference type="EMBL" id="KAA6378463.1"/>
    </source>
</evidence>
<proteinExistence type="predicted"/>
<evidence type="ECO:0000313" key="3">
    <source>
        <dbReference type="Proteomes" id="UP000324800"/>
    </source>
</evidence>
<accession>A0A5J4V7N9</accession>
<feature type="transmembrane region" description="Helical" evidence="1">
    <location>
        <begin position="74"/>
        <end position="96"/>
    </location>
</feature>
<keyword evidence="1" id="KW-0472">Membrane</keyword>